<proteinExistence type="predicted"/>
<dbReference type="EMBL" id="MU003708">
    <property type="protein sequence ID" value="KAF2806119.1"/>
    <property type="molecule type" value="Genomic_DNA"/>
</dbReference>
<dbReference type="Proteomes" id="UP000504636">
    <property type="component" value="Unplaced"/>
</dbReference>
<evidence type="ECO:0000313" key="1">
    <source>
        <dbReference type="EMBL" id="KAF2806119.1"/>
    </source>
</evidence>
<dbReference type="GeneID" id="54467569"/>
<name>A0A6A6YBY3_9PEZI</name>
<protein>
    <recommendedName>
        <fullName evidence="4">HTH psq-type domain-containing protein</fullName>
    </recommendedName>
</protein>
<evidence type="ECO:0000313" key="2">
    <source>
        <dbReference type="Proteomes" id="UP000504636"/>
    </source>
</evidence>
<keyword evidence="2" id="KW-1185">Reference proteome</keyword>
<evidence type="ECO:0008006" key="4">
    <source>
        <dbReference type="Google" id="ProtNLM"/>
    </source>
</evidence>
<reference evidence="3" key="2">
    <citation type="submission" date="2020-04" db="EMBL/GenBank/DDBJ databases">
        <authorList>
            <consortium name="NCBI Genome Project"/>
        </authorList>
    </citation>
    <scope>NUCLEOTIDE SEQUENCE</scope>
    <source>
        <strain evidence="3">CBS 304.34</strain>
    </source>
</reference>
<dbReference type="AlphaFoldDB" id="A0A6A6YBY3"/>
<evidence type="ECO:0000313" key="3">
    <source>
        <dbReference type="RefSeq" id="XP_033573083.1"/>
    </source>
</evidence>
<dbReference type="OrthoDB" id="3942738at2759"/>
<accession>A0A6A6YBY3</accession>
<reference evidence="1 3" key="1">
    <citation type="journal article" date="2020" name="Stud. Mycol.">
        <title>101 Dothideomycetes genomes: a test case for predicting lifestyles and emergence of pathogens.</title>
        <authorList>
            <person name="Haridas S."/>
            <person name="Albert R."/>
            <person name="Binder M."/>
            <person name="Bloem J."/>
            <person name="Labutti K."/>
            <person name="Salamov A."/>
            <person name="Andreopoulos B."/>
            <person name="Baker S."/>
            <person name="Barry K."/>
            <person name="Bills G."/>
            <person name="Bluhm B."/>
            <person name="Cannon C."/>
            <person name="Castanera R."/>
            <person name="Culley D."/>
            <person name="Daum C."/>
            <person name="Ezra D."/>
            <person name="Gonzalez J."/>
            <person name="Henrissat B."/>
            <person name="Kuo A."/>
            <person name="Liang C."/>
            <person name="Lipzen A."/>
            <person name="Lutzoni F."/>
            <person name="Magnuson J."/>
            <person name="Mondo S."/>
            <person name="Nolan M."/>
            <person name="Ohm R."/>
            <person name="Pangilinan J."/>
            <person name="Park H.-J."/>
            <person name="Ramirez L."/>
            <person name="Alfaro M."/>
            <person name="Sun H."/>
            <person name="Tritt A."/>
            <person name="Yoshinaga Y."/>
            <person name="Zwiers L.-H."/>
            <person name="Turgeon B."/>
            <person name="Goodwin S."/>
            <person name="Spatafora J."/>
            <person name="Crous P."/>
            <person name="Grigoriev I."/>
        </authorList>
    </citation>
    <scope>NUCLEOTIDE SEQUENCE</scope>
    <source>
        <strain evidence="1 3">CBS 304.34</strain>
    </source>
</reference>
<dbReference type="RefSeq" id="XP_033573083.1">
    <property type="nucleotide sequence ID" value="XM_033726676.1"/>
</dbReference>
<reference evidence="3" key="3">
    <citation type="submission" date="2025-04" db="UniProtKB">
        <authorList>
            <consortium name="RefSeq"/>
        </authorList>
    </citation>
    <scope>IDENTIFICATION</scope>
    <source>
        <strain evidence="3">CBS 304.34</strain>
    </source>
</reference>
<organism evidence="1">
    <name type="scientific">Mytilinidion resinicola</name>
    <dbReference type="NCBI Taxonomy" id="574789"/>
    <lineage>
        <taxon>Eukaryota</taxon>
        <taxon>Fungi</taxon>
        <taxon>Dikarya</taxon>
        <taxon>Ascomycota</taxon>
        <taxon>Pezizomycotina</taxon>
        <taxon>Dothideomycetes</taxon>
        <taxon>Pleosporomycetidae</taxon>
        <taxon>Mytilinidiales</taxon>
        <taxon>Mytilinidiaceae</taxon>
        <taxon>Mytilinidion</taxon>
    </lineage>
</organism>
<gene>
    <name evidence="1 3" type="ORF">BDZ99DRAFT_539619</name>
</gene>
<sequence>MDPLEEAIEEAILTEGKNLTAIAKKHGVDRSTLSRRYHGVTGSKADSYDT</sequence>